<evidence type="ECO:0000313" key="2">
    <source>
        <dbReference type="Proteomes" id="UP000010312"/>
    </source>
</evidence>
<evidence type="ECO:0000313" key="1">
    <source>
        <dbReference type="EMBL" id="EJG84692.1"/>
    </source>
</evidence>
<dbReference type="EMBL" id="ALCH01000009">
    <property type="protein sequence ID" value="EJG84692.1"/>
    <property type="molecule type" value="Genomic_DNA"/>
</dbReference>
<name>J1S4J1_9STRE</name>
<sequence>MTGAGLVKQCLLSLKPPSKLQFFFVKKEKPLPYMKKVQN</sequence>
<comment type="caution">
    <text evidence="1">The sequence shown here is derived from an EMBL/GenBank/DDBJ whole genome shotgun (WGS) entry which is preliminary data.</text>
</comment>
<gene>
    <name evidence="1" type="ORF">SPAR10_1710</name>
</gene>
<organism evidence="1 2">
    <name type="scientific">Streptococcus infantis SPAR10</name>
    <dbReference type="NCBI Taxonomy" id="1159208"/>
    <lineage>
        <taxon>Bacteria</taxon>
        <taxon>Bacillati</taxon>
        <taxon>Bacillota</taxon>
        <taxon>Bacilli</taxon>
        <taxon>Lactobacillales</taxon>
        <taxon>Streptococcaceae</taxon>
        <taxon>Streptococcus</taxon>
    </lineage>
</organism>
<protein>
    <submittedName>
        <fullName evidence="1">Uncharacterized protein</fullName>
    </submittedName>
</protein>
<dbReference type="AlphaFoldDB" id="J1S4J1"/>
<dbReference type="Proteomes" id="UP000010312">
    <property type="component" value="Unassembled WGS sequence"/>
</dbReference>
<proteinExistence type="predicted"/>
<accession>J1S4J1</accession>
<reference evidence="1 2" key="1">
    <citation type="submission" date="2012-05" db="EMBL/GenBank/DDBJ databases">
        <title>Genomic Sequence of Streptococcus mitis SPAR10.</title>
        <authorList>
            <person name="Chancey S."/>
            <person name="Kumar N."/>
            <person name="Sengamalay N."/>
            <person name="Matthews C."/>
            <person name="Hine E."/>
            <person name="Pallavajjal A."/>
            <person name="Abolude O."/>
            <person name="Daugherty S.C."/>
            <person name="Parankush S.P."/>
            <person name="Sadzewicz L."/>
            <person name="Tallon L.J."/>
            <person name="Farley M.M."/>
            <person name="Baughman W."/>
            <person name="McGee L."/>
            <person name="Stephens D.S."/>
            <person name="Tettelin H."/>
        </authorList>
    </citation>
    <scope>NUCLEOTIDE SEQUENCE [LARGE SCALE GENOMIC DNA]</scope>
    <source>
        <strain evidence="1 2">SPAR10</strain>
    </source>
</reference>